<organism evidence="2 3">
    <name type="scientific">Eumeta variegata</name>
    <name type="common">Bagworm moth</name>
    <name type="synonym">Eumeta japonica</name>
    <dbReference type="NCBI Taxonomy" id="151549"/>
    <lineage>
        <taxon>Eukaryota</taxon>
        <taxon>Metazoa</taxon>
        <taxon>Ecdysozoa</taxon>
        <taxon>Arthropoda</taxon>
        <taxon>Hexapoda</taxon>
        <taxon>Insecta</taxon>
        <taxon>Pterygota</taxon>
        <taxon>Neoptera</taxon>
        <taxon>Endopterygota</taxon>
        <taxon>Lepidoptera</taxon>
        <taxon>Glossata</taxon>
        <taxon>Ditrysia</taxon>
        <taxon>Tineoidea</taxon>
        <taxon>Psychidae</taxon>
        <taxon>Oiketicinae</taxon>
        <taxon>Eumeta</taxon>
    </lineage>
</organism>
<name>A0A4C1WWR2_EUMVA</name>
<protein>
    <submittedName>
        <fullName evidence="2">Uncharacterized protein</fullName>
    </submittedName>
</protein>
<feature type="compositionally biased region" description="Basic and acidic residues" evidence="1">
    <location>
        <begin position="83"/>
        <end position="94"/>
    </location>
</feature>
<evidence type="ECO:0000256" key="1">
    <source>
        <dbReference type="SAM" id="MobiDB-lite"/>
    </source>
</evidence>
<feature type="region of interest" description="Disordered" evidence="1">
    <location>
        <begin position="71"/>
        <end position="138"/>
    </location>
</feature>
<comment type="caution">
    <text evidence="2">The sequence shown here is derived from an EMBL/GenBank/DDBJ whole genome shotgun (WGS) entry which is preliminary data.</text>
</comment>
<dbReference type="Proteomes" id="UP000299102">
    <property type="component" value="Unassembled WGS sequence"/>
</dbReference>
<evidence type="ECO:0000313" key="2">
    <source>
        <dbReference type="EMBL" id="GBP54557.1"/>
    </source>
</evidence>
<sequence>MHWRGGVVIEREGMRERKERGRKRKSPPLEARLSAPRGAQLVLTKLFVEFLKAVMRLRMDEFFRNTFSRWRTGHSGGKKVRKEKSESQTKEKKVGKTKGIGKGKAFEKGKGKGNDCKENVKRRPLQDDDLESDVNLTS</sequence>
<evidence type="ECO:0000313" key="3">
    <source>
        <dbReference type="Proteomes" id="UP000299102"/>
    </source>
</evidence>
<gene>
    <name evidence="2" type="ORF">EVAR_43430_1</name>
</gene>
<feature type="compositionally biased region" description="Basic and acidic residues" evidence="1">
    <location>
        <begin position="9"/>
        <end position="19"/>
    </location>
</feature>
<feature type="region of interest" description="Disordered" evidence="1">
    <location>
        <begin position="1"/>
        <end position="35"/>
    </location>
</feature>
<reference evidence="2 3" key="1">
    <citation type="journal article" date="2019" name="Commun. Biol.">
        <title>The bagworm genome reveals a unique fibroin gene that provides high tensile strength.</title>
        <authorList>
            <person name="Kono N."/>
            <person name="Nakamura H."/>
            <person name="Ohtoshi R."/>
            <person name="Tomita M."/>
            <person name="Numata K."/>
            <person name="Arakawa K."/>
        </authorList>
    </citation>
    <scope>NUCLEOTIDE SEQUENCE [LARGE SCALE GENOMIC DNA]</scope>
</reference>
<accession>A0A4C1WWR2</accession>
<dbReference type="AlphaFoldDB" id="A0A4C1WWR2"/>
<dbReference type="EMBL" id="BGZK01000649">
    <property type="protein sequence ID" value="GBP54557.1"/>
    <property type="molecule type" value="Genomic_DNA"/>
</dbReference>
<feature type="compositionally biased region" description="Basic and acidic residues" evidence="1">
    <location>
        <begin position="104"/>
        <end position="126"/>
    </location>
</feature>
<proteinExistence type="predicted"/>
<keyword evidence="3" id="KW-1185">Reference proteome</keyword>